<name>A0A9P5B4K8_9HYPO</name>
<comment type="similarity">
    <text evidence="2">Belongs to the major facilitator superfamily. Sugar transporter (TC 2.A.1.1) family.</text>
</comment>
<feature type="transmembrane region" description="Helical" evidence="8">
    <location>
        <begin position="103"/>
        <end position="126"/>
    </location>
</feature>
<keyword evidence="7" id="KW-0325">Glycoprotein</keyword>
<dbReference type="PRINTS" id="PR00171">
    <property type="entry name" value="SUGRTRNSPORT"/>
</dbReference>
<feature type="transmembrane region" description="Helical" evidence="8">
    <location>
        <begin position="299"/>
        <end position="316"/>
    </location>
</feature>
<dbReference type="SUPFAM" id="SSF103473">
    <property type="entry name" value="MFS general substrate transporter"/>
    <property type="match status" value="1"/>
</dbReference>
<dbReference type="PROSITE" id="PS00216">
    <property type="entry name" value="SUGAR_TRANSPORT_1"/>
    <property type="match status" value="2"/>
</dbReference>
<dbReference type="GO" id="GO:0005351">
    <property type="term" value="F:carbohydrate:proton symporter activity"/>
    <property type="evidence" value="ECO:0007669"/>
    <property type="project" value="TreeGrafter"/>
</dbReference>
<dbReference type="EMBL" id="LUFC02000613">
    <property type="protein sequence ID" value="KAF4495717.1"/>
    <property type="molecule type" value="Genomic_DNA"/>
</dbReference>
<gene>
    <name evidence="10" type="ORF">FAGAP_8136</name>
</gene>
<comment type="caution">
    <text evidence="10">The sequence shown here is derived from an EMBL/GenBank/DDBJ whole genome shotgun (WGS) entry which is preliminary data.</text>
</comment>
<dbReference type="Pfam" id="PF00083">
    <property type="entry name" value="Sugar_tr"/>
    <property type="match status" value="1"/>
</dbReference>
<dbReference type="OrthoDB" id="4142200at2759"/>
<dbReference type="InterPro" id="IPR005829">
    <property type="entry name" value="Sugar_transporter_CS"/>
</dbReference>
<feature type="domain" description="Major facilitator superfamily (MFS) profile" evidence="9">
    <location>
        <begin position="10"/>
        <end position="459"/>
    </location>
</feature>
<accession>A0A9P5B4K8</accession>
<evidence type="ECO:0000256" key="4">
    <source>
        <dbReference type="ARBA" id="ARBA00022692"/>
    </source>
</evidence>
<evidence type="ECO:0000256" key="2">
    <source>
        <dbReference type="ARBA" id="ARBA00010992"/>
    </source>
</evidence>
<keyword evidence="3" id="KW-0813">Transport</keyword>
<dbReference type="InterPro" id="IPR003663">
    <property type="entry name" value="Sugar/inositol_transpt"/>
</dbReference>
<evidence type="ECO:0000256" key="1">
    <source>
        <dbReference type="ARBA" id="ARBA00004141"/>
    </source>
</evidence>
<dbReference type="Proteomes" id="UP000737391">
    <property type="component" value="Unassembled WGS sequence"/>
</dbReference>
<proteinExistence type="inferred from homology"/>
<feature type="transmembrane region" description="Helical" evidence="8">
    <location>
        <begin position="171"/>
        <end position="190"/>
    </location>
</feature>
<feature type="transmembrane region" description="Helical" evidence="8">
    <location>
        <begin position="328"/>
        <end position="350"/>
    </location>
</feature>
<dbReference type="GO" id="GO:0016020">
    <property type="term" value="C:membrane"/>
    <property type="evidence" value="ECO:0007669"/>
    <property type="project" value="UniProtKB-SubCell"/>
</dbReference>
<sequence>MYRIWNIYALAAIGTIGGMLFGFDISSMSAWIVSDQYLDYFNSPGSTEQGGITASMSAGSFVGALAAGGIADKLGRRKALMIACLFWIAGAVLQCSAQNVAHLIVGRVVSGVAVGITSSQVLVYLAELAPSDIRGRIVGIQQWSIEWGILIMYLISYGCSVGVDGPAAFRIAWGIQAVPGFILLAGLFFFPESPRWLAQHDRWEEAHYNLAHLHAGGDLDSPVVIAEMEEVREAVRIARESKDIGYLGLFAPGVWKRTVVGVSVQIWQQLLGGNVMLYYLVYIFNMAGITGNTALTSSIIQYVIFLVTTGIVLPYIDRLGRRPLLISGALICGVLHFTSGAVMAVHGYPVDGIEGNGILTWAISGAPAKAVIALAYIFVGIYGLTWAPVAWIYASEVFPLKYRAKGVGLAASGNWIFNLALAFFVPPSFTNIQWQTYMIFGTFCIAMTFHAFFTYPETARKTLEEVDVLFESNVPAWRSAKAGGGFDDKVQEAKRTGGLKGELEERETTHAETAVWTYPRTQSYPVVSSITEPDLLLQKQWPNKKDREDYYKWSRERNGRFMLRMSYKWSPQEFIDTVLATNFLEAADCALHDLWWAMDTYNLSSIPIGHAKFGGVESYYAFEPTHRFLNPDRNETGPSVIGTHILAMNIKFDKARTLSPNPRPRASTGPEQQPDLVELACNEIDPSHFVFAQLGLLYVYGRDYDHAKGCGVDILAQGPWWRNDLVVVIRLDNKGNPGAVYVLYHPNSSIEVEDHDDDGEELAPEAKDHVPGRLHPRCNKGFSLAKIANSLHELGHFDKEFRFLPITKATSVIHRAQFLEHSERGLTIGPALALHL</sequence>
<protein>
    <submittedName>
        <fullName evidence="10">Monosaccharide transporter</fullName>
    </submittedName>
</protein>
<evidence type="ECO:0000256" key="8">
    <source>
        <dbReference type="SAM" id="Phobius"/>
    </source>
</evidence>
<comment type="subcellular location">
    <subcellularLocation>
        <location evidence="1">Membrane</location>
        <topology evidence="1">Multi-pass membrane protein</topology>
    </subcellularLocation>
</comment>
<dbReference type="AlphaFoldDB" id="A0A9P5B4K8"/>
<evidence type="ECO:0000256" key="3">
    <source>
        <dbReference type="ARBA" id="ARBA00022448"/>
    </source>
</evidence>
<keyword evidence="5 8" id="KW-1133">Transmembrane helix</keyword>
<dbReference type="InterPro" id="IPR020846">
    <property type="entry name" value="MFS_dom"/>
</dbReference>
<reference evidence="10" key="1">
    <citation type="submission" date="2020-01" db="EMBL/GenBank/DDBJ databases">
        <title>Identification and distribution of gene clusters putatively required for synthesis of sphingolipid metabolism inhibitors in phylogenetically diverse species of the filamentous fungus Fusarium.</title>
        <authorList>
            <person name="Kim H.-S."/>
            <person name="Busman M."/>
            <person name="Brown D.W."/>
            <person name="Divon H."/>
            <person name="Uhlig S."/>
            <person name="Proctor R.H."/>
        </authorList>
    </citation>
    <scope>NUCLEOTIDE SEQUENCE</scope>
    <source>
        <strain evidence="10">NRRL 31653</strain>
    </source>
</reference>
<keyword evidence="11" id="KW-1185">Reference proteome</keyword>
<feature type="transmembrane region" description="Helical" evidence="8">
    <location>
        <begin position="79"/>
        <end position="97"/>
    </location>
</feature>
<evidence type="ECO:0000256" key="6">
    <source>
        <dbReference type="ARBA" id="ARBA00023136"/>
    </source>
</evidence>
<keyword evidence="4 8" id="KW-0812">Transmembrane</keyword>
<dbReference type="PROSITE" id="PS00217">
    <property type="entry name" value="SUGAR_TRANSPORT_2"/>
    <property type="match status" value="1"/>
</dbReference>
<keyword evidence="6 8" id="KW-0472">Membrane</keyword>
<dbReference type="InterPro" id="IPR005828">
    <property type="entry name" value="MFS_sugar_transport-like"/>
</dbReference>
<organism evidence="10 11">
    <name type="scientific">Fusarium agapanthi</name>
    <dbReference type="NCBI Taxonomy" id="1803897"/>
    <lineage>
        <taxon>Eukaryota</taxon>
        <taxon>Fungi</taxon>
        <taxon>Dikarya</taxon>
        <taxon>Ascomycota</taxon>
        <taxon>Pezizomycotina</taxon>
        <taxon>Sordariomycetes</taxon>
        <taxon>Hypocreomycetidae</taxon>
        <taxon>Hypocreales</taxon>
        <taxon>Nectriaceae</taxon>
        <taxon>Fusarium</taxon>
        <taxon>Fusarium fujikuroi species complex</taxon>
    </lineage>
</organism>
<feature type="transmembrane region" description="Helical" evidence="8">
    <location>
        <begin position="7"/>
        <end position="32"/>
    </location>
</feature>
<dbReference type="PANTHER" id="PTHR48022">
    <property type="entry name" value="PLASTIDIC GLUCOSE TRANSPORTER 4"/>
    <property type="match status" value="1"/>
</dbReference>
<feature type="transmembrane region" description="Helical" evidence="8">
    <location>
        <begin position="406"/>
        <end position="425"/>
    </location>
</feature>
<dbReference type="Gene3D" id="1.20.1250.20">
    <property type="entry name" value="MFS general substrate transporter like domains"/>
    <property type="match status" value="1"/>
</dbReference>
<feature type="transmembrane region" description="Helical" evidence="8">
    <location>
        <begin position="52"/>
        <end position="72"/>
    </location>
</feature>
<feature type="transmembrane region" description="Helical" evidence="8">
    <location>
        <begin position="370"/>
        <end position="394"/>
    </location>
</feature>
<evidence type="ECO:0000313" key="11">
    <source>
        <dbReference type="Proteomes" id="UP000737391"/>
    </source>
</evidence>
<feature type="transmembrane region" description="Helical" evidence="8">
    <location>
        <begin position="437"/>
        <end position="455"/>
    </location>
</feature>
<dbReference type="CDD" id="cd17356">
    <property type="entry name" value="MFS_HXT"/>
    <property type="match status" value="1"/>
</dbReference>
<dbReference type="NCBIfam" id="TIGR00879">
    <property type="entry name" value="SP"/>
    <property type="match status" value="1"/>
</dbReference>
<evidence type="ECO:0000259" key="9">
    <source>
        <dbReference type="PROSITE" id="PS50850"/>
    </source>
</evidence>
<evidence type="ECO:0000313" key="10">
    <source>
        <dbReference type="EMBL" id="KAF4495717.1"/>
    </source>
</evidence>
<dbReference type="FunFam" id="1.20.1250.20:FF:000026">
    <property type="entry name" value="MFS quinate transporter QutD"/>
    <property type="match status" value="1"/>
</dbReference>
<dbReference type="InterPro" id="IPR036259">
    <property type="entry name" value="MFS_trans_sf"/>
</dbReference>
<dbReference type="PROSITE" id="PS50850">
    <property type="entry name" value="MFS"/>
    <property type="match status" value="1"/>
</dbReference>
<evidence type="ECO:0000256" key="5">
    <source>
        <dbReference type="ARBA" id="ARBA00022989"/>
    </source>
</evidence>
<evidence type="ECO:0000256" key="7">
    <source>
        <dbReference type="ARBA" id="ARBA00023180"/>
    </source>
</evidence>
<dbReference type="PANTHER" id="PTHR48022:SF54">
    <property type="entry name" value="GLUCOSE TRANSPORTER, PUTATIVE (AFU_ORTHOLOGUE AFUA_8G00890)-RELATED"/>
    <property type="match status" value="1"/>
</dbReference>
<feature type="transmembrane region" description="Helical" evidence="8">
    <location>
        <begin position="147"/>
        <end position="165"/>
    </location>
</feature>
<feature type="transmembrane region" description="Helical" evidence="8">
    <location>
        <begin position="275"/>
        <end position="293"/>
    </location>
</feature>
<dbReference type="InterPro" id="IPR050360">
    <property type="entry name" value="MFS_Sugar_Transporters"/>
</dbReference>